<name>A0A4S8QD32_9ACTN</name>
<dbReference type="OrthoDB" id="4376937at2"/>
<evidence type="ECO:0000313" key="4">
    <source>
        <dbReference type="Proteomes" id="UP000308760"/>
    </source>
</evidence>
<reference evidence="4" key="1">
    <citation type="submission" date="2019-04" db="EMBL/GenBank/DDBJ databases">
        <title>Nocardioides xinjiangensis sp. nov.</title>
        <authorList>
            <person name="Liu S."/>
        </authorList>
    </citation>
    <scope>NUCLEOTIDE SEQUENCE [LARGE SCALE GENOMIC DNA]</scope>
    <source>
        <strain evidence="4">18</strain>
    </source>
</reference>
<evidence type="ECO:0000313" key="3">
    <source>
        <dbReference type="EMBL" id="THV42457.1"/>
    </source>
</evidence>
<dbReference type="InterPro" id="IPR011990">
    <property type="entry name" value="TPR-like_helical_dom_sf"/>
</dbReference>
<proteinExistence type="predicted"/>
<dbReference type="SUPFAM" id="SSF46565">
    <property type="entry name" value="Chaperone J-domain"/>
    <property type="match status" value="1"/>
</dbReference>
<dbReference type="AlphaFoldDB" id="A0A4S8QD32"/>
<dbReference type="InterPro" id="IPR036869">
    <property type="entry name" value="J_dom_sf"/>
</dbReference>
<dbReference type="EMBL" id="STGY01000024">
    <property type="protein sequence ID" value="THV42457.1"/>
    <property type="molecule type" value="Genomic_DNA"/>
</dbReference>
<dbReference type="Gene3D" id="1.10.287.110">
    <property type="entry name" value="DnaJ domain"/>
    <property type="match status" value="1"/>
</dbReference>
<keyword evidence="4" id="KW-1185">Reference proteome</keyword>
<feature type="transmembrane region" description="Helical" evidence="1">
    <location>
        <begin position="325"/>
        <end position="346"/>
    </location>
</feature>
<organism evidence="3 4">
    <name type="scientific">Glycomyces buryatensis</name>
    <dbReference type="NCBI Taxonomy" id="2570927"/>
    <lineage>
        <taxon>Bacteria</taxon>
        <taxon>Bacillati</taxon>
        <taxon>Actinomycetota</taxon>
        <taxon>Actinomycetes</taxon>
        <taxon>Glycomycetales</taxon>
        <taxon>Glycomycetaceae</taxon>
        <taxon>Glycomyces</taxon>
    </lineage>
</organism>
<keyword evidence="1" id="KW-1133">Transmembrane helix</keyword>
<dbReference type="SUPFAM" id="SSF48452">
    <property type="entry name" value="TPR-like"/>
    <property type="match status" value="1"/>
</dbReference>
<sequence length="370" mass="41370">MDDLYAVIGIAPSSTAEAIETKIKEQARLWNKRVNSPDINKRHEAENMIRLLDQARATLLDEAKRAEYDRELAADQSRRLPEQAAPTAGINWLDRAETALARNDYSSAAYAARQARELQGESAPVWAALYRSNLGLGNFQDALYEARQTLQYDPDDPDVHLDLGFINENLGDQPAALAAYQDAARHPDRSAQGQIGSAVVLAQMTRHDEALPILENLYSTAPPELDRNVTGDYLAEVLILSAEAVPANRDGDEYYITSSMEVAAMAPRSTRALEVAHDPEVRERARYLDNYVRSVQQKRFWPGFPVKNTVLAVIVFFLASSCSSLSESAGLITFFALVGCGLYIWYQVSSRYKYQWEINAITLRMNQNGY</sequence>
<evidence type="ECO:0000259" key="2">
    <source>
        <dbReference type="PROSITE" id="PS50076"/>
    </source>
</evidence>
<evidence type="ECO:0000256" key="1">
    <source>
        <dbReference type="SAM" id="Phobius"/>
    </source>
</evidence>
<dbReference type="InterPro" id="IPR001623">
    <property type="entry name" value="DnaJ_domain"/>
</dbReference>
<keyword evidence="1" id="KW-0812">Transmembrane</keyword>
<comment type="caution">
    <text evidence="3">The sequence shown here is derived from an EMBL/GenBank/DDBJ whole genome shotgun (WGS) entry which is preliminary data.</text>
</comment>
<dbReference type="Gene3D" id="1.25.40.10">
    <property type="entry name" value="Tetratricopeptide repeat domain"/>
    <property type="match status" value="1"/>
</dbReference>
<accession>A0A4S8QD32</accession>
<feature type="transmembrane region" description="Helical" evidence="1">
    <location>
        <begin position="300"/>
        <end position="319"/>
    </location>
</feature>
<feature type="domain" description="J" evidence="2">
    <location>
        <begin position="3"/>
        <end position="72"/>
    </location>
</feature>
<reference evidence="3 4" key="2">
    <citation type="submission" date="2019-05" db="EMBL/GenBank/DDBJ databases">
        <title>Glycomyces buryatensis sp. nov.</title>
        <authorList>
            <person name="Nikitina E."/>
        </authorList>
    </citation>
    <scope>NUCLEOTIDE SEQUENCE [LARGE SCALE GENOMIC DNA]</scope>
    <source>
        <strain evidence="3 4">18</strain>
    </source>
</reference>
<keyword evidence="1" id="KW-0472">Membrane</keyword>
<dbReference type="Proteomes" id="UP000308760">
    <property type="component" value="Unassembled WGS sequence"/>
</dbReference>
<gene>
    <name evidence="3" type="ORF">FAB82_06170</name>
</gene>
<dbReference type="RefSeq" id="WP_136533671.1">
    <property type="nucleotide sequence ID" value="NZ_STGY01000024.1"/>
</dbReference>
<protein>
    <recommendedName>
        <fullName evidence="2">J domain-containing protein</fullName>
    </recommendedName>
</protein>
<dbReference type="PROSITE" id="PS50076">
    <property type="entry name" value="DNAJ_2"/>
    <property type="match status" value="1"/>
</dbReference>